<feature type="coiled-coil region" evidence="1">
    <location>
        <begin position="329"/>
        <end position="367"/>
    </location>
</feature>
<evidence type="ECO:0000313" key="4">
    <source>
        <dbReference type="WBParaSite" id="Minc3s01378g23295"/>
    </source>
</evidence>
<feature type="transmembrane region" description="Helical" evidence="2">
    <location>
        <begin position="71"/>
        <end position="94"/>
    </location>
</feature>
<protein>
    <submittedName>
        <fullName evidence="4">Uncharacterized protein</fullName>
    </submittedName>
</protein>
<evidence type="ECO:0000256" key="1">
    <source>
        <dbReference type="SAM" id="Coils"/>
    </source>
</evidence>
<dbReference type="Proteomes" id="UP000887563">
    <property type="component" value="Unplaced"/>
</dbReference>
<proteinExistence type="predicted"/>
<accession>A0A914MAB3</accession>
<organism evidence="3 4">
    <name type="scientific">Meloidogyne incognita</name>
    <name type="common">Southern root-knot nematode worm</name>
    <name type="synonym">Oxyuris incognita</name>
    <dbReference type="NCBI Taxonomy" id="6306"/>
    <lineage>
        <taxon>Eukaryota</taxon>
        <taxon>Metazoa</taxon>
        <taxon>Ecdysozoa</taxon>
        <taxon>Nematoda</taxon>
        <taxon>Chromadorea</taxon>
        <taxon>Rhabditida</taxon>
        <taxon>Tylenchina</taxon>
        <taxon>Tylenchomorpha</taxon>
        <taxon>Tylenchoidea</taxon>
        <taxon>Meloidogynidae</taxon>
        <taxon>Meloidogyninae</taxon>
        <taxon>Meloidogyne</taxon>
        <taxon>Meloidogyne incognita group</taxon>
    </lineage>
</organism>
<keyword evidence="2" id="KW-1133">Transmembrane helix</keyword>
<keyword evidence="3" id="KW-1185">Reference proteome</keyword>
<evidence type="ECO:0000256" key="2">
    <source>
        <dbReference type="SAM" id="Phobius"/>
    </source>
</evidence>
<name>A0A914MAB3_MELIC</name>
<feature type="transmembrane region" description="Helical" evidence="2">
    <location>
        <begin position="46"/>
        <end position="65"/>
    </location>
</feature>
<dbReference type="WBParaSite" id="Minc3s01378g23295">
    <property type="protein sequence ID" value="Minc3s01378g23295"/>
    <property type="gene ID" value="Minc3s01378g23295"/>
</dbReference>
<keyword evidence="1" id="KW-0175">Coiled coil</keyword>
<evidence type="ECO:0000313" key="3">
    <source>
        <dbReference type="Proteomes" id="UP000887563"/>
    </source>
</evidence>
<keyword evidence="2" id="KW-0472">Membrane</keyword>
<keyword evidence="2" id="KW-0812">Transmembrane</keyword>
<sequence length="538" mass="63137">MVAFFGNLLINLWDSWKINGLLDDGDIELLKDCCEGVLERNQIQGLFNIGFSLILLIGTIIYRPFFWFAVVPFLCMLTFEIIIWPIFCQIPILFAKYWINFDNKFNSYLSLLREKEICLFSLQPSNHRNSSSSTLPFRQSRLNYLKCLRNYIETYHSASQSICSTKDDVNKLFVNFIGPEMHSLLYGAYDGCEREEQTFLSITALKSLWQCMFLVRSEFLRLFLLNIQQNILLFQPFEFFKNIFILFKTFWRTFNYLDLFNQREELIFKVKEVKPKEEKILKEKIGKWKSLSDFAICKAQLEFILESFNNNSFEQENEQISEQFALDAISNLQLIINLLKQNIEKNSKELDKKLENKIEEALNEQETVTLSCETKSEENDDEHEEDFQIFELDPKFTKIDSEGFEFADQNSEQSSSNSSLPFGSHKAITNELKNVLNERKEFCLKRECKALAKLRGVLPEEIEKEELDRKPFNFCKLTREEEKIVPKSFGAFGINSTAMDTNCLNEILEKRQAIFASKSEYMKMEEFGGDDETEEDDQ</sequence>
<reference evidence="4" key="1">
    <citation type="submission" date="2022-11" db="UniProtKB">
        <authorList>
            <consortium name="WormBaseParasite"/>
        </authorList>
    </citation>
    <scope>IDENTIFICATION</scope>
</reference>
<dbReference type="AlphaFoldDB" id="A0A914MAB3"/>